<dbReference type="RefSeq" id="WP_386736779.1">
    <property type="nucleotide sequence ID" value="NZ_JBHRXI010000017.1"/>
</dbReference>
<feature type="compositionally biased region" description="Acidic residues" evidence="1">
    <location>
        <begin position="430"/>
        <end position="444"/>
    </location>
</feature>
<reference evidence="3" key="1">
    <citation type="journal article" date="2019" name="Int. J. Syst. Evol. Microbiol.">
        <title>The Global Catalogue of Microorganisms (GCM) 10K type strain sequencing project: providing services to taxonomists for standard genome sequencing and annotation.</title>
        <authorList>
            <consortium name="The Broad Institute Genomics Platform"/>
            <consortium name="The Broad Institute Genome Sequencing Center for Infectious Disease"/>
            <person name="Wu L."/>
            <person name="Ma J."/>
        </authorList>
    </citation>
    <scope>NUCLEOTIDE SEQUENCE [LARGE SCALE GENOMIC DNA]</scope>
    <source>
        <strain evidence="3">KCTC 42911</strain>
    </source>
</reference>
<evidence type="ECO:0000256" key="1">
    <source>
        <dbReference type="SAM" id="MobiDB-lite"/>
    </source>
</evidence>
<comment type="caution">
    <text evidence="2">The sequence shown here is derived from an EMBL/GenBank/DDBJ whole genome shotgun (WGS) entry which is preliminary data.</text>
</comment>
<feature type="region of interest" description="Disordered" evidence="1">
    <location>
        <begin position="261"/>
        <end position="316"/>
    </location>
</feature>
<evidence type="ECO:0000313" key="3">
    <source>
        <dbReference type="Proteomes" id="UP001595629"/>
    </source>
</evidence>
<feature type="region of interest" description="Disordered" evidence="1">
    <location>
        <begin position="430"/>
        <end position="454"/>
    </location>
</feature>
<feature type="compositionally biased region" description="Acidic residues" evidence="1">
    <location>
        <begin position="261"/>
        <end position="308"/>
    </location>
</feature>
<gene>
    <name evidence="2" type="ORF">ACFORG_17270</name>
</gene>
<feature type="compositionally biased region" description="Polar residues" evidence="1">
    <location>
        <begin position="573"/>
        <end position="584"/>
    </location>
</feature>
<dbReference type="Proteomes" id="UP001595629">
    <property type="component" value="Unassembled WGS sequence"/>
</dbReference>
<feature type="region of interest" description="Disordered" evidence="1">
    <location>
        <begin position="480"/>
        <end position="669"/>
    </location>
</feature>
<evidence type="ECO:0000313" key="2">
    <source>
        <dbReference type="EMBL" id="MFC3615509.1"/>
    </source>
</evidence>
<organism evidence="2 3">
    <name type="scientific">Lutimaribacter marinistellae</name>
    <dbReference type="NCBI Taxonomy" id="1820329"/>
    <lineage>
        <taxon>Bacteria</taxon>
        <taxon>Pseudomonadati</taxon>
        <taxon>Pseudomonadota</taxon>
        <taxon>Alphaproteobacteria</taxon>
        <taxon>Rhodobacterales</taxon>
        <taxon>Roseobacteraceae</taxon>
        <taxon>Lutimaribacter</taxon>
    </lineage>
</organism>
<feature type="compositionally biased region" description="Basic and acidic residues" evidence="1">
    <location>
        <begin position="507"/>
        <end position="531"/>
    </location>
</feature>
<feature type="compositionally biased region" description="Basic and acidic residues" evidence="1">
    <location>
        <begin position="605"/>
        <end position="620"/>
    </location>
</feature>
<dbReference type="PROSITE" id="PS51257">
    <property type="entry name" value="PROKAR_LIPOPROTEIN"/>
    <property type="match status" value="1"/>
</dbReference>
<protein>
    <submittedName>
        <fullName evidence="2">Chemotaxis protein CheA</fullName>
    </submittedName>
</protein>
<feature type="region of interest" description="Disordered" evidence="1">
    <location>
        <begin position="209"/>
        <end position="235"/>
    </location>
</feature>
<name>A0ABV7TIY9_9RHOB</name>
<feature type="compositionally biased region" description="Acidic residues" evidence="1">
    <location>
        <begin position="136"/>
        <end position="166"/>
    </location>
</feature>
<dbReference type="EMBL" id="JBHRXI010000017">
    <property type="protein sequence ID" value="MFC3615509.1"/>
    <property type="molecule type" value="Genomic_DNA"/>
</dbReference>
<feature type="compositionally biased region" description="Low complexity" evidence="1">
    <location>
        <begin position="118"/>
        <end position="135"/>
    </location>
</feature>
<proteinExistence type="predicted"/>
<accession>A0ABV7TIY9</accession>
<feature type="compositionally biased region" description="Acidic residues" evidence="1">
    <location>
        <begin position="209"/>
        <end position="221"/>
    </location>
</feature>
<keyword evidence="3" id="KW-1185">Reference proteome</keyword>
<feature type="region of interest" description="Disordered" evidence="1">
    <location>
        <begin position="90"/>
        <end position="170"/>
    </location>
</feature>
<sequence>MVQNNKVLTVSYGTFSCTLEGFDDSFDTMKAIAEYFRDLAADDRYFGAEPPQPDAEMLARIAEREIARQVEARRDGAGIVLRAAEPLAAPVTTGASTPAPEPPVQEAAPEKQPEEQQAEAQPATPEQEDLAALAEETPEEEVPAQDVTAEVDEIAEGLEAEAEADAPDMGHVTAEETTLEAAIIEVETAEAEEDVTVEEETVAEAAELDAAIDETEEDTTDPAETIAAAEDPQDEEEALFETAIEAHDEAELTDALAEVELDEAPEMSETDVTAAEDDAEEPVAELSEAEESNAELSKEEEAEAEEPEAALATLDVEDADDALFGLRDAAEEEAALDAISARLADAETSEDDEPLVAELHDATEEDEEEEIVPAADSIAAKLQRIRAVVSRQERLAEDDFAEDEHAQDILAGAAAIETPAEPEIEDAIFTDLDDSDETEDDSDDDLKNILEDTLDPAPEEKRVARVIKVKQRDIAAAIAAGDMEEVEEETAPAPAGSLSPEDEEDLMRELAEVEAELRGHGEVAEAEEKVQAEQAEEDEQDDTATLPPLPAEENNGDDLARLMQAADLKLDDPSTSSNRETYSQLRGAVAAAQAERQAGGTVGIHTDDDPYREDLAEAVRPRRPVASGRSERARPGDRPAPLKLVAEQRVDTPAAAPEPAGSRGPIRPRRVAAVAEPQPETGKEGGFAAYAEEHGATSLADLLEAAAAYLAFVEGQEQFSRPQLMNKVRGASDTEFNREDGLRSFGQLLREGKIEKTGGGRFAASGRIGFRPDERAAG</sequence>
<feature type="compositionally biased region" description="Low complexity" evidence="1">
    <location>
        <begin position="586"/>
        <end position="599"/>
    </location>
</feature>